<feature type="compositionally biased region" description="Gly residues" evidence="2">
    <location>
        <begin position="219"/>
        <end position="233"/>
    </location>
</feature>
<name>A0AAN9YCB7_9PEZI</name>
<evidence type="ECO:0000256" key="1">
    <source>
        <dbReference type="SAM" id="Coils"/>
    </source>
</evidence>
<comment type="caution">
    <text evidence="3">The sequence shown here is derived from an EMBL/GenBank/DDBJ whole genome shotgun (WGS) entry which is preliminary data.</text>
</comment>
<dbReference type="EMBL" id="JAJSPL020000040">
    <property type="protein sequence ID" value="KAK7735230.1"/>
    <property type="molecule type" value="Genomic_DNA"/>
</dbReference>
<organism evidence="3 4">
    <name type="scientific">Cytospora paraplurivora</name>
    <dbReference type="NCBI Taxonomy" id="2898453"/>
    <lineage>
        <taxon>Eukaryota</taxon>
        <taxon>Fungi</taxon>
        <taxon>Dikarya</taxon>
        <taxon>Ascomycota</taxon>
        <taxon>Pezizomycotina</taxon>
        <taxon>Sordariomycetes</taxon>
        <taxon>Sordariomycetidae</taxon>
        <taxon>Diaporthales</taxon>
        <taxon>Cytosporaceae</taxon>
        <taxon>Cytospora</taxon>
    </lineage>
</organism>
<keyword evidence="1" id="KW-0175">Coiled coil</keyword>
<evidence type="ECO:0000313" key="4">
    <source>
        <dbReference type="Proteomes" id="UP001320245"/>
    </source>
</evidence>
<sequence>MGCPITSTRAEIKAHEKSCKLGPAMLVYKQLEQELKAELSKFKNDTVREVKSNLMRSMELQIQRERRRLDAKIEEVIGELREERRKRRELALNLSKLGGPARDMAPEPAGDGTAVAVDGPQNDALSRPSLPIPVGSDYEQAEYMFRMFDELDTRISDISKALIDQDARHSVMLLNELMPVKEQLVEARSQLGVMGMHVRWLMDIQRSRQRQIAEAVGSLTGGSGSGSGSGSGPAGSTADATGSDTGSADSGARQASSGSNGAGGSGDNVSGGSRRLNDRASPVRPSL</sequence>
<proteinExistence type="predicted"/>
<gene>
    <name evidence="3" type="ORF">SLS53_007620</name>
</gene>
<feature type="compositionally biased region" description="Low complexity" evidence="2">
    <location>
        <begin position="234"/>
        <end position="243"/>
    </location>
</feature>
<dbReference type="AlphaFoldDB" id="A0AAN9YCB7"/>
<evidence type="ECO:0000256" key="2">
    <source>
        <dbReference type="SAM" id="MobiDB-lite"/>
    </source>
</evidence>
<accession>A0AAN9YCB7</accession>
<feature type="compositionally biased region" description="Low complexity" evidence="2">
    <location>
        <begin position="250"/>
        <end position="259"/>
    </location>
</feature>
<feature type="region of interest" description="Disordered" evidence="2">
    <location>
        <begin position="217"/>
        <end position="287"/>
    </location>
</feature>
<evidence type="ECO:0000313" key="3">
    <source>
        <dbReference type="EMBL" id="KAK7735230.1"/>
    </source>
</evidence>
<keyword evidence="4" id="KW-1185">Reference proteome</keyword>
<feature type="coiled-coil region" evidence="1">
    <location>
        <begin position="55"/>
        <end position="93"/>
    </location>
</feature>
<reference evidence="3 4" key="1">
    <citation type="journal article" date="2023" name="PLoS ONE">
        <title>Cytospora paraplurivora sp. nov. isolated from orchards with fruit tree decline syndrome in Ontario, Canada.</title>
        <authorList>
            <person name="Ilyukhin E."/>
            <person name="Nguyen H.D.T."/>
            <person name="Castle A.J."/>
            <person name="Ellouze W."/>
        </authorList>
    </citation>
    <scope>NUCLEOTIDE SEQUENCE [LARGE SCALE GENOMIC DNA]</scope>
    <source>
        <strain evidence="3 4">FDS-564</strain>
    </source>
</reference>
<dbReference type="Proteomes" id="UP001320245">
    <property type="component" value="Unassembled WGS sequence"/>
</dbReference>
<protein>
    <submittedName>
        <fullName evidence="3">Uncharacterized protein</fullName>
    </submittedName>
</protein>